<dbReference type="Gene3D" id="1.10.1060.10">
    <property type="entry name" value="Alpha-helical ferredoxin"/>
    <property type="match status" value="1"/>
</dbReference>
<keyword evidence="6" id="KW-0411">Iron-sulfur</keyword>
<evidence type="ECO:0000259" key="8">
    <source>
        <dbReference type="Pfam" id="PF10589"/>
    </source>
</evidence>
<reference evidence="10 11" key="1">
    <citation type="journal article" date="2010" name="DNA Res.">
        <title>Bacterial lifestyle in a deep-sea hydrothermal vent chimney revealed by the genome sequence of the thermophilic bacterium Deferribacter desulfuricans SSM1.</title>
        <authorList>
            <person name="Takaki Y."/>
            <person name="Shimamura S."/>
            <person name="Nakagawa S."/>
            <person name="Fukuhara Y."/>
            <person name="Horikawa H."/>
            <person name="Ankai A."/>
            <person name="Harada T."/>
            <person name="Hosoyama A."/>
            <person name="Oguchi A."/>
            <person name="Fukui S."/>
            <person name="Fujita N."/>
            <person name="Takami H."/>
            <person name="Takai K."/>
        </authorList>
    </citation>
    <scope>NUCLEOTIDE SEQUENCE [LARGE SCALE GENOMIC DNA]</scope>
    <source>
        <strain evidence="11">DSM 14783 / JCM 11476 / NBRC 101012 / SSM1</strain>
    </source>
</reference>
<name>D3P8N1_DEFDS</name>
<dbReference type="SUPFAM" id="SSF140490">
    <property type="entry name" value="Nqo1C-terminal domain-like"/>
    <property type="match status" value="1"/>
</dbReference>
<dbReference type="eggNOG" id="COG1894">
    <property type="taxonomic scope" value="Bacteria"/>
</dbReference>
<sequence>MAKVYYGFWNDQLIDNREKPYEEWSEAPIKIDENFNGKKLKVFVNWNGFLVFDKDVNILDVLTEYMFEISSYGCCGRCFPGRMGTRILAEQLQKIKNDGFKKEDIELAYDIAYSIYVSAKCTVAPTSTVPVRQFLKNFMEDKFETLDSAENKDLNYVKHLTAPCTAGCPANVKIPEFIEAIKDHRYLEALKIIRTTMPLPGVCGRVCPHPCESNCRRGLIDDPVNIMVLKRTPWDYEYYHHKEPDIERIREEDTGKKVAIVGAGPAGLTAAYYLAIVGHQVKIYEMLPEPGGMVAVGIPDYRQPRHLLRREVEIVQSLGVEIQYNTKLGRDIFLKDLKQKYDAVLLAIGAFKSRDMGVEGEKEGYEGVMDSGIGFLRRVALGEEVKIGNRVVVVGGGNTAIDCVRTALRLGSEDVNLVYRRSRAEMPAEDYEVADAEEEGVKFHFLCNPVKLIAENGKLVGVECVRMQLGEPDESGRRRPEPIPGSNFVIECDTIIPAIGQFPDLDFLSEEDGIKVTRWNTIAVKEDLYMTDVPGIFAAGDCEWGPATVVKAIGAARWAAKMINRYLMEGEPYLTDQEKLELTLYRNKVFDKNERIQETHTIPRVHQEKLPPEVRVRNFEEIEKPYTESQAYLEATRCLRCVRMAMIGLEK</sequence>
<dbReference type="SUPFAM" id="SSF46548">
    <property type="entry name" value="alpha-helical ferredoxin"/>
    <property type="match status" value="2"/>
</dbReference>
<dbReference type="GO" id="GO:0051539">
    <property type="term" value="F:4 iron, 4 sulfur cluster binding"/>
    <property type="evidence" value="ECO:0007669"/>
    <property type="project" value="InterPro"/>
</dbReference>
<gene>
    <name evidence="10" type="ordered locus">DEFDS_1613</name>
</gene>
<evidence type="ECO:0000256" key="3">
    <source>
        <dbReference type="ARBA" id="ARBA00022857"/>
    </source>
</evidence>
<dbReference type="KEGG" id="ddf:DEFDS_1613"/>
<dbReference type="STRING" id="639282.DEFDS_1613"/>
<evidence type="ECO:0000256" key="4">
    <source>
        <dbReference type="ARBA" id="ARBA00023002"/>
    </source>
</evidence>
<keyword evidence="3" id="KW-0521">NADP</keyword>
<dbReference type="InterPro" id="IPR036188">
    <property type="entry name" value="FAD/NAD-bd_sf"/>
</dbReference>
<dbReference type="InterPro" id="IPR019575">
    <property type="entry name" value="Nuop51_4Fe4S-bd"/>
</dbReference>
<dbReference type="GO" id="GO:0016491">
    <property type="term" value="F:oxidoreductase activity"/>
    <property type="evidence" value="ECO:0007669"/>
    <property type="project" value="UniProtKB-KW"/>
</dbReference>
<dbReference type="InterPro" id="IPR037207">
    <property type="entry name" value="Nuop51_4Fe4S-bd_sf"/>
</dbReference>
<dbReference type="AlphaFoldDB" id="D3P8N1"/>
<dbReference type="RefSeq" id="WP_013008317.1">
    <property type="nucleotide sequence ID" value="NC_013939.1"/>
</dbReference>
<keyword evidence="4" id="KW-0560">Oxidoreductase</keyword>
<dbReference type="PANTHER" id="PTHR42783">
    <property type="entry name" value="GLUTAMATE SYNTHASE [NADPH] SMALL CHAIN"/>
    <property type="match status" value="1"/>
</dbReference>
<dbReference type="EMBL" id="AP011529">
    <property type="protein sequence ID" value="BAI81071.1"/>
    <property type="molecule type" value="Genomic_DNA"/>
</dbReference>
<dbReference type="PANTHER" id="PTHR42783:SF3">
    <property type="entry name" value="GLUTAMATE SYNTHASE [NADPH] SMALL CHAIN-RELATED"/>
    <property type="match status" value="1"/>
</dbReference>
<feature type="domain" description="FAD/NAD(P)-binding" evidence="7">
    <location>
        <begin position="256"/>
        <end position="555"/>
    </location>
</feature>
<keyword evidence="5" id="KW-0408">Iron</keyword>
<dbReference type="Pfam" id="PF14691">
    <property type="entry name" value="Fer4_20"/>
    <property type="match status" value="1"/>
</dbReference>
<protein>
    <submittedName>
        <fullName evidence="10">FAD-dependent pyridine nucleotide-disulphide oxidoreductase</fullName>
    </submittedName>
</protein>
<dbReference type="SUPFAM" id="SSF51971">
    <property type="entry name" value="Nucleotide-binding domain"/>
    <property type="match status" value="1"/>
</dbReference>
<keyword evidence="2" id="KW-0479">Metal-binding</keyword>
<evidence type="ECO:0000256" key="5">
    <source>
        <dbReference type="ARBA" id="ARBA00023004"/>
    </source>
</evidence>
<evidence type="ECO:0000256" key="1">
    <source>
        <dbReference type="ARBA" id="ARBA00001966"/>
    </source>
</evidence>
<evidence type="ECO:0000259" key="9">
    <source>
        <dbReference type="Pfam" id="PF14691"/>
    </source>
</evidence>
<feature type="domain" description="Dihydroprymidine dehydrogenase" evidence="9">
    <location>
        <begin position="161"/>
        <end position="237"/>
    </location>
</feature>
<proteinExistence type="predicted"/>
<evidence type="ECO:0000256" key="2">
    <source>
        <dbReference type="ARBA" id="ARBA00022723"/>
    </source>
</evidence>
<dbReference type="OrthoDB" id="9803192at2"/>
<dbReference type="FunFam" id="3.50.50.60:FF:000041">
    <property type="entry name" value="Glutamate synthase, small subunit"/>
    <property type="match status" value="1"/>
</dbReference>
<accession>D3P8N1</accession>
<comment type="cofactor">
    <cofactor evidence="1">
        <name>[4Fe-4S] cluster</name>
        <dbReference type="ChEBI" id="CHEBI:49883"/>
    </cofactor>
</comment>
<evidence type="ECO:0000256" key="6">
    <source>
        <dbReference type="ARBA" id="ARBA00023014"/>
    </source>
</evidence>
<evidence type="ECO:0000313" key="10">
    <source>
        <dbReference type="EMBL" id="BAI81071.1"/>
    </source>
</evidence>
<dbReference type="Gene3D" id="3.50.50.60">
    <property type="entry name" value="FAD/NAD(P)-binding domain"/>
    <property type="match status" value="2"/>
</dbReference>
<feature type="domain" description="NADH-ubiquinone oxidoreductase 51kDa subunit iron-sulphur binding" evidence="8">
    <location>
        <begin position="63"/>
        <end position="141"/>
    </location>
</feature>
<dbReference type="GO" id="GO:0046872">
    <property type="term" value="F:metal ion binding"/>
    <property type="evidence" value="ECO:0007669"/>
    <property type="project" value="UniProtKB-KW"/>
</dbReference>
<dbReference type="HOGENOM" id="CLU_000422_3_4_0"/>
<evidence type="ECO:0000259" key="7">
    <source>
        <dbReference type="Pfam" id="PF07992"/>
    </source>
</evidence>
<dbReference type="Pfam" id="PF07992">
    <property type="entry name" value="Pyr_redox_2"/>
    <property type="match status" value="1"/>
</dbReference>
<dbReference type="InterPro" id="IPR023753">
    <property type="entry name" value="FAD/NAD-binding_dom"/>
</dbReference>
<dbReference type="eggNOG" id="COG0493">
    <property type="taxonomic scope" value="Bacteria"/>
</dbReference>
<organism evidence="10 11">
    <name type="scientific">Deferribacter desulfuricans (strain DSM 14783 / JCM 11476 / NBRC 101012 / SSM1)</name>
    <dbReference type="NCBI Taxonomy" id="639282"/>
    <lineage>
        <taxon>Bacteria</taxon>
        <taxon>Pseudomonadati</taxon>
        <taxon>Deferribacterota</taxon>
        <taxon>Deferribacteres</taxon>
        <taxon>Deferribacterales</taxon>
        <taxon>Deferribacteraceae</taxon>
        <taxon>Deferribacter</taxon>
    </lineage>
</organism>
<evidence type="ECO:0000313" key="11">
    <source>
        <dbReference type="Proteomes" id="UP000001520"/>
    </source>
</evidence>
<dbReference type="PRINTS" id="PR00419">
    <property type="entry name" value="ADXRDTASE"/>
</dbReference>
<dbReference type="InterPro" id="IPR028261">
    <property type="entry name" value="DPD_II"/>
</dbReference>
<dbReference type="InterPro" id="IPR009051">
    <property type="entry name" value="Helical_ferredxn"/>
</dbReference>
<keyword evidence="11" id="KW-1185">Reference proteome</keyword>
<dbReference type="Pfam" id="PF10589">
    <property type="entry name" value="NADH_4Fe-4S"/>
    <property type="match status" value="1"/>
</dbReference>
<dbReference type="Proteomes" id="UP000001520">
    <property type="component" value="Chromosome"/>
</dbReference>